<accession>A0A914I0D6</accession>
<organism evidence="1 2">
    <name type="scientific">Globodera rostochiensis</name>
    <name type="common">Golden nematode worm</name>
    <name type="synonym">Heterodera rostochiensis</name>
    <dbReference type="NCBI Taxonomy" id="31243"/>
    <lineage>
        <taxon>Eukaryota</taxon>
        <taxon>Metazoa</taxon>
        <taxon>Ecdysozoa</taxon>
        <taxon>Nematoda</taxon>
        <taxon>Chromadorea</taxon>
        <taxon>Rhabditida</taxon>
        <taxon>Tylenchina</taxon>
        <taxon>Tylenchomorpha</taxon>
        <taxon>Tylenchoidea</taxon>
        <taxon>Heteroderidae</taxon>
        <taxon>Heteroderinae</taxon>
        <taxon>Globodera</taxon>
    </lineage>
</organism>
<protein>
    <submittedName>
        <fullName evidence="2">Uncharacterized protein</fullName>
    </submittedName>
</protein>
<evidence type="ECO:0000313" key="1">
    <source>
        <dbReference type="Proteomes" id="UP000887572"/>
    </source>
</evidence>
<dbReference type="WBParaSite" id="Gr19_v10_g6327.t1">
    <property type="protein sequence ID" value="Gr19_v10_g6327.t1"/>
    <property type="gene ID" value="Gr19_v10_g6327"/>
</dbReference>
<dbReference type="Proteomes" id="UP000887572">
    <property type="component" value="Unplaced"/>
</dbReference>
<sequence>MCFVIFHKSNTLSPHFKVFIRLMVYERATDIFWDYNKGTLHADSVPTLIRTGVIKTHADQTVREVIDKAVNKFYNQLLEDDNGDDKFYKIVAIFEDKQLNMQIQREMGAEPNAEYTAILLGNNGKNGNSELEHATDC</sequence>
<reference evidence="2" key="1">
    <citation type="submission" date="2022-11" db="UniProtKB">
        <authorList>
            <consortium name="WormBaseParasite"/>
        </authorList>
    </citation>
    <scope>IDENTIFICATION</scope>
</reference>
<proteinExistence type="predicted"/>
<evidence type="ECO:0000313" key="2">
    <source>
        <dbReference type="WBParaSite" id="Gr19_v10_g6327.t1"/>
    </source>
</evidence>
<name>A0A914I0D6_GLORO</name>
<dbReference type="AlphaFoldDB" id="A0A914I0D6"/>
<keyword evidence="1" id="KW-1185">Reference proteome</keyword>